<feature type="domain" description="HTH tetR-type" evidence="3">
    <location>
        <begin position="15"/>
        <end position="75"/>
    </location>
</feature>
<dbReference type="SUPFAM" id="SSF46689">
    <property type="entry name" value="Homeodomain-like"/>
    <property type="match status" value="1"/>
</dbReference>
<dbReference type="GO" id="GO:0000976">
    <property type="term" value="F:transcription cis-regulatory region binding"/>
    <property type="evidence" value="ECO:0007669"/>
    <property type="project" value="TreeGrafter"/>
</dbReference>
<dbReference type="Proteomes" id="UP000199205">
    <property type="component" value="Unassembled WGS sequence"/>
</dbReference>
<dbReference type="RefSeq" id="WP_047553297.1">
    <property type="nucleotide sequence ID" value="NZ_FMAF01000016.1"/>
</dbReference>
<dbReference type="SUPFAM" id="SSF48498">
    <property type="entry name" value="Tetracyclin repressor-like, C-terminal domain"/>
    <property type="match status" value="1"/>
</dbReference>
<dbReference type="InterPro" id="IPR050109">
    <property type="entry name" value="HTH-type_TetR-like_transc_reg"/>
</dbReference>
<accession>A0A1C3WS37</accession>
<gene>
    <name evidence="4" type="ORF">GA0061101_11639</name>
</gene>
<dbReference type="PRINTS" id="PR00455">
    <property type="entry name" value="HTHTETR"/>
</dbReference>
<dbReference type="Pfam" id="PF00440">
    <property type="entry name" value="TetR_N"/>
    <property type="match status" value="1"/>
</dbReference>
<organism evidence="4 5">
    <name type="scientific">Rhizobium lusitanum</name>
    <dbReference type="NCBI Taxonomy" id="293958"/>
    <lineage>
        <taxon>Bacteria</taxon>
        <taxon>Pseudomonadati</taxon>
        <taxon>Pseudomonadota</taxon>
        <taxon>Alphaproteobacteria</taxon>
        <taxon>Hyphomicrobiales</taxon>
        <taxon>Rhizobiaceae</taxon>
        <taxon>Rhizobium/Agrobacterium group</taxon>
        <taxon>Rhizobium</taxon>
    </lineage>
</organism>
<dbReference type="PANTHER" id="PTHR30055:SF223">
    <property type="entry name" value="HTH-TYPE TRANSCRIPTIONAL REGULATOR UIDR"/>
    <property type="match status" value="1"/>
</dbReference>
<dbReference type="InterPro" id="IPR036271">
    <property type="entry name" value="Tet_transcr_reg_TetR-rel_C_sf"/>
</dbReference>
<reference evidence="4 5" key="1">
    <citation type="submission" date="2016-08" db="EMBL/GenBank/DDBJ databases">
        <authorList>
            <person name="Seilhamer J.J."/>
        </authorList>
    </citation>
    <scope>NUCLEOTIDE SEQUENCE [LARGE SCALE GENOMIC DNA]</scope>
    <source>
        <strain evidence="4 5">P1-7</strain>
    </source>
</reference>
<dbReference type="AlphaFoldDB" id="A0A1C3WS37"/>
<keyword evidence="1 2" id="KW-0238">DNA-binding</keyword>
<evidence type="ECO:0000256" key="2">
    <source>
        <dbReference type="PROSITE-ProRule" id="PRU00335"/>
    </source>
</evidence>
<dbReference type="InterPro" id="IPR001647">
    <property type="entry name" value="HTH_TetR"/>
</dbReference>
<evidence type="ECO:0000313" key="5">
    <source>
        <dbReference type="Proteomes" id="UP000199205"/>
    </source>
</evidence>
<dbReference type="Pfam" id="PF14246">
    <property type="entry name" value="TetR_C_7"/>
    <property type="match status" value="1"/>
</dbReference>
<dbReference type="OrthoDB" id="7185252at2"/>
<dbReference type="EMBL" id="FMAF01000016">
    <property type="protein sequence ID" value="SCB42778.1"/>
    <property type="molecule type" value="Genomic_DNA"/>
</dbReference>
<feature type="DNA-binding region" description="H-T-H motif" evidence="2">
    <location>
        <begin position="38"/>
        <end position="57"/>
    </location>
</feature>
<proteinExistence type="predicted"/>
<evidence type="ECO:0000259" key="3">
    <source>
        <dbReference type="PROSITE" id="PS50977"/>
    </source>
</evidence>
<dbReference type="InterPro" id="IPR039536">
    <property type="entry name" value="TetR_C_Proteobacteria"/>
</dbReference>
<dbReference type="PANTHER" id="PTHR30055">
    <property type="entry name" value="HTH-TYPE TRANSCRIPTIONAL REGULATOR RUTR"/>
    <property type="match status" value="1"/>
</dbReference>
<name>A0A1C3WS37_9HYPH</name>
<dbReference type="InterPro" id="IPR009057">
    <property type="entry name" value="Homeodomain-like_sf"/>
</dbReference>
<evidence type="ECO:0000256" key="1">
    <source>
        <dbReference type="ARBA" id="ARBA00023125"/>
    </source>
</evidence>
<dbReference type="Gene3D" id="1.10.357.10">
    <property type="entry name" value="Tetracycline Repressor, domain 2"/>
    <property type="match status" value="1"/>
</dbReference>
<dbReference type="PROSITE" id="PS50977">
    <property type="entry name" value="HTH_TETR_2"/>
    <property type="match status" value="1"/>
</dbReference>
<dbReference type="GO" id="GO:0003700">
    <property type="term" value="F:DNA-binding transcription factor activity"/>
    <property type="evidence" value="ECO:0007669"/>
    <property type="project" value="TreeGrafter"/>
</dbReference>
<protein>
    <submittedName>
        <fullName evidence="4">Transcriptional regulator, TetR family</fullName>
    </submittedName>
</protein>
<sequence>MAEKKKLGVRAQRKAARPLEILDAAFEEFVAHGYVATRVEDIAARVGVTKGTVYFYFETKEVLFEAMFKHMAVPFADIRAQLKTLTGPYADRIKAFFYFFYERIVLDRRSREMLRFIISEGSRFPQVVDRHYEETIAPMFDAARELFEEGVAAGELRASAALQIPELTLSPAIMLSFWYMLFADRKPRDVKAFIDGHVDLLLNGMVTRAERTIK</sequence>
<evidence type="ECO:0000313" key="4">
    <source>
        <dbReference type="EMBL" id="SCB42778.1"/>
    </source>
</evidence>